<organism evidence="8 9">
    <name type="scientific">Populus deltoides</name>
    <name type="common">Eastern poplar</name>
    <name type="synonym">Eastern cottonwood</name>
    <dbReference type="NCBI Taxonomy" id="3696"/>
    <lineage>
        <taxon>Eukaryota</taxon>
        <taxon>Viridiplantae</taxon>
        <taxon>Streptophyta</taxon>
        <taxon>Embryophyta</taxon>
        <taxon>Tracheophyta</taxon>
        <taxon>Spermatophyta</taxon>
        <taxon>Magnoliopsida</taxon>
        <taxon>eudicotyledons</taxon>
        <taxon>Gunneridae</taxon>
        <taxon>Pentapetalae</taxon>
        <taxon>rosids</taxon>
        <taxon>fabids</taxon>
        <taxon>Malpighiales</taxon>
        <taxon>Salicaceae</taxon>
        <taxon>Saliceae</taxon>
        <taxon>Populus</taxon>
    </lineage>
</organism>
<comment type="pathway">
    <text evidence="1">Pigment biosynthesis; anthocyanin biosynthesis.</text>
</comment>
<evidence type="ECO:0000256" key="1">
    <source>
        <dbReference type="ARBA" id="ARBA00004935"/>
    </source>
</evidence>
<dbReference type="EC" id="2.4.1.-" evidence="7"/>
<dbReference type="GO" id="GO:0047213">
    <property type="term" value="F:anthocyanidin 3-O-glucosyltransferase activity"/>
    <property type="evidence" value="ECO:0007669"/>
    <property type="project" value="UniProtKB-EC"/>
</dbReference>
<dbReference type="Proteomes" id="UP000807159">
    <property type="component" value="Chromosome 16"/>
</dbReference>
<evidence type="ECO:0000313" key="8">
    <source>
        <dbReference type="EMBL" id="KAH8485996.1"/>
    </source>
</evidence>
<dbReference type="CDD" id="cd03784">
    <property type="entry name" value="GT1_Gtf-like"/>
    <property type="match status" value="1"/>
</dbReference>
<dbReference type="EMBL" id="JACEGQ020000016">
    <property type="protein sequence ID" value="KAH8485996.1"/>
    <property type="molecule type" value="Genomic_DNA"/>
</dbReference>
<dbReference type="InterPro" id="IPR002213">
    <property type="entry name" value="UDP_glucos_trans"/>
</dbReference>
<dbReference type="PANTHER" id="PTHR48048">
    <property type="entry name" value="GLYCOSYLTRANSFERASE"/>
    <property type="match status" value="1"/>
</dbReference>
<dbReference type="FunFam" id="3.40.50.2000:FF:000080">
    <property type="entry name" value="Glycosyltransferase"/>
    <property type="match status" value="1"/>
</dbReference>
<evidence type="ECO:0000256" key="4">
    <source>
        <dbReference type="ARBA" id="ARBA00022679"/>
    </source>
</evidence>
<dbReference type="InterPro" id="IPR035595">
    <property type="entry name" value="UDP_glycos_trans_CS"/>
</dbReference>
<evidence type="ECO:0000313" key="9">
    <source>
        <dbReference type="Proteomes" id="UP000807159"/>
    </source>
</evidence>
<comment type="similarity">
    <text evidence="2 6">Belongs to the UDP-glycosyltransferase family.</text>
</comment>
<dbReference type="Pfam" id="PF00201">
    <property type="entry name" value="UDPGT"/>
    <property type="match status" value="1"/>
</dbReference>
<sequence length="486" mass="54442">MKKAELVFIPTTGISHLLSSVEVAKLLVDRDERLSITFLIMKLSSDPKIDRFINSVSKACTRIRFIDLPKDEPDSNEPKMIFFSLIEAQKPHVKDEVSKLVSQSESSPDSPTLSGFVLDMFCTPMIDVANEFGVPSYIFLASGAASLGLQFYVQALHDEQKVDPTEFKGSDAELVMPCLANPLPAKVLPFFMLDKEWLPLFLGLARRFRESKGIIINTFEELESHAIDSFSKVKGNTPPVYPVGPILNLNRDDDHDCDEESDKYKDIKQWLDEQPLSSVVYLCFGSMGSFGAVQVKEIACGLEQSGHRFLWSLRKPPPKGEMELHPSDHTNPRDILPEGFLDRTANIGKIIGWAPQTDILAHPSVGGFVSHCGWNSILESIWFGVPIATWPLYAEQQLNAFMLIVELGLGVEIKMDYRREFNWDGSENVISAGEIERGVRCLMELSDEKREKVKDMSGKSRKALENGGSSCTWLGRFIQDSVDHLP</sequence>
<dbReference type="Gene3D" id="3.40.50.2000">
    <property type="entry name" value="Glycogen Phosphorylase B"/>
    <property type="match status" value="2"/>
</dbReference>
<comment type="caution">
    <text evidence="8">The sequence shown here is derived from an EMBL/GenBank/DDBJ whole genome shotgun (WGS) entry which is preliminary data.</text>
</comment>
<evidence type="ECO:0000256" key="5">
    <source>
        <dbReference type="ARBA" id="ARBA00047606"/>
    </source>
</evidence>
<dbReference type="PANTHER" id="PTHR48048:SF45">
    <property type="entry name" value="GLYCOSYLTRANSFERASE"/>
    <property type="match status" value="1"/>
</dbReference>
<dbReference type="InterPro" id="IPR050481">
    <property type="entry name" value="UDP-glycosyltransf_plant"/>
</dbReference>
<dbReference type="FunFam" id="3.40.50.2000:FF:000056">
    <property type="entry name" value="Glycosyltransferase"/>
    <property type="match status" value="1"/>
</dbReference>
<comment type="catalytic activity">
    <reaction evidence="5">
        <text>an anthocyanidin + UDP-alpha-D-glucose + H(+) = an anthocyanidin 3-O-beta-D-glucoside + UDP</text>
        <dbReference type="Rhea" id="RHEA:20093"/>
        <dbReference type="ChEBI" id="CHEBI:15378"/>
        <dbReference type="ChEBI" id="CHEBI:16307"/>
        <dbReference type="ChEBI" id="CHEBI:58223"/>
        <dbReference type="ChEBI" id="CHEBI:58885"/>
        <dbReference type="ChEBI" id="CHEBI:143576"/>
        <dbReference type="EC" id="2.4.1.115"/>
    </reaction>
</comment>
<evidence type="ECO:0000256" key="6">
    <source>
        <dbReference type="RuleBase" id="RU003718"/>
    </source>
</evidence>
<evidence type="ECO:0000256" key="7">
    <source>
        <dbReference type="RuleBase" id="RU362057"/>
    </source>
</evidence>
<keyword evidence="9" id="KW-1185">Reference proteome</keyword>
<dbReference type="SUPFAM" id="SSF53756">
    <property type="entry name" value="UDP-Glycosyltransferase/glycogen phosphorylase"/>
    <property type="match status" value="1"/>
</dbReference>
<keyword evidence="4 6" id="KW-0808">Transferase</keyword>
<evidence type="ECO:0000256" key="3">
    <source>
        <dbReference type="ARBA" id="ARBA00022676"/>
    </source>
</evidence>
<evidence type="ECO:0000256" key="2">
    <source>
        <dbReference type="ARBA" id="ARBA00009995"/>
    </source>
</evidence>
<proteinExistence type="inferred from homology"/>
<name>A0A8T2WYF5_POPDE</name>
<dbReference type="PROSITE" id="PS00375">
    <property type="entry name" value="UDPGT"/>
    <property type="match status" value="1"/>
</dbReference>
<protein>
    <recommendedName>
        <fullName evidence="7">Glycosyltransferase</fullName>
        <ecNumber evidence="7">2.4.1.-</ecNumber>
    </recommendedName>
</protein>
<gene>
    <name evidence="8" type="ORF">H0E87_027442</name>
</gene>
<dbReference type="AlphaFoldDB" id="A0A8T2WYF5"/>
<keyword evidence="3 6" id="KW-0328">Glycosyltransferase</keyword>
<reference evidence="8" key="1">
    <citation type="journal article" date="2021" name="J. Hered.">
        <title>Genome Assembly of Salicaceae Populus deltoides (Eastern Cottonwood) I-69 Based on Nanopore Sequencing and Hi-C Technologies.</title>
        <authorList>
            <person name="Bai S."/>
            <person name="Wu H."/>
            <person name="Zhang J."/>
            <person name="Pan Z."/>
            <person name="Zhao W."/>
            <person name="Li Z."/>
            <person name="Tong C."/>
        </authorList>
    </citation>
    <scope>NUCLEOTIDE SEQUENCE</scope>
    <source>
        <tissue evidence="8">Leaf</tissue>
    </source>
</reference>
<accession>A0A8T2WYF5</accession>